<dbReference type="InterPro" id="IPR043128">
    <property type="entry name" value="Rev_trsase/Diguanyl_cyclase"/>
</dbReference>
<dbReference type="Pfam" id="PF17919">
    <property type="entry name" value="RT_RNaseH_2"/>
    <property type="match status" value="1"/>
</dbReference>
<dbReference type="CDD" id="cd01647">
    <property type="entry name" value="RT_LTR"/>
    <property type="match status" value="1"/>
</dbReference>
<dbReference type="Gene3D" id="3.30.70.270">
    <property type="match status" value="1"/>
</dbReference>
<evidence type="ECO:0000259" key="4">
    <source>
        <dbReference type="Pfam" id="PF17919"/>
    </source>
</evidence>
<keyword evidence="6" id="KW-1185">Reference proteome</keyword>
<evidence type="ECO:0000313" key="6">
    <source>
        <dbReference type="Proteomes" id="UP000225706"/>
    </source>
</evidence>
<feature type="domain" description="Reverse transcriptase/retrotransposon-derived protein RNase H-like" evidence="4">
    <location>
        <begin position="189"/>
        <end position="252"/>
    </location>
</feature>
<dbReference type="InterPro" id="IPR043502">
    <property type="entry name" value="DNA/RNA_pol_sf"/>
</dbReference>
<name>A0A2B4RBM3_STYPI</name>
<feature type="domain" description="Reverse transcriptase" evidence="3">
    <location>
        <begin position="29"/>
        <end position="178"/>
    </location>
</feature>
<dbReference type="EMBL" id="LSMT01000821">
    <property type="protein sequence ID" value="PFX14203.1"/>
    <property type="molecule type" value="Genomic_DNA"/>
</dbReference>
<dbReference type="PANTHER" id="PTHR37984">
    <property type="entry name" value="PROTEIN CBG26694"/>
    <property type="match status" value="1"/>
</dbReference>
<proteinExistence type="predicted"/>
<dbReference type="InterPro" id="IPR041577">
    <property type="entry name" value="RT_RNaseH_2"/>
</dbReference>
<feature type="compositionally biased region" description="Basic and acidic residues" evidence="2">
    <location>
        <begin position="345"/>
        <end position="358"/>
    </location>
</feature>
<protein>
    <submittedName>
        <fullName evidence="5">Uncharacterized protein K02A2.6</fullName>
    </submittedName>
</protein>
<evidence type="ECO:0000256" key="1">
    <source>
        <dbReference type="ARBA" id="ARBA00023268"/>
    </source>
</evidence>
<dbReference type="PANTHER" id="PTHR37984:SF5">
    <property type="entry name" value="PROTEIN NYNRIN-LIKE"/>
    <property type="match status" value="1"/>
</dbReference>
<evidence type="ECO:0000259" key="3">
    <source>
        <dbReference type="Pfam" id="PF00078"/>
    </source>
</evidence>
<dbReference type="Gene3D" id="3.10.10.10">
    <property type="entry name" value="HIV Type 1 Reverse Transcriptase, subunit A, domain 1"/>
    <property type="match status" value="1"/>
</dbReference>
<accession>A0A2B4RBM3</accession>
<dbReference type="InterPro" id="IPR050951">
    <property type="entry name" value="Retrovirus_Pol_polyprotein"/>
</dbReference>
<dbReference type="Pfam" id="PF00078">
    <property type="entry name" value="RVT_1"/>
    <property type="match status" value="1"/>
</dbReference>
<dbReference type="SUPFAM" id="SSF56672">
    <property type="entry name" value="DNA/RNA polymerases"/>
    <property type="match status" value="1"/>
</dbReference>
<comment type="caution">
    <text evidence="5">The sequence shown here is derived from an EMBL/GenBank/DDBJ whole genome shotgun (WGS) entry which is preliminary data.</text>
</comment>
<dbReference type="Proteomes" id="UP000225706">
    <property type="component" value="Unassembled WGS sequence"/>
</dbReference>
<evidence type="ECO:0000313" key="5">
    <source>
        <dbReference type="EMBL" id="PFX14203.1"/>
    </source>
</evidence>
<sequence>MDKRNRESSRNEAADWVNSLVCVDKLERSIRVCLDPEDLNVAIKREHYPLPVVDDITTSCSGATLFSTLDAEKALYQIQLDEESSKLLTFNTPFGRYTYLRMPMGIKSAPEVYQQRMEQVFEGLPGLKVIMDDISINGRTGPEHDTRLRAVLQRSKDNFRLKRSKCHIQQEEVKFHGHLFSLEDVEWHWEEQQEASFKAINKSLVLAAVLGYYDGKNALTLQVDASSSGLGAALTQEDRPIAYASKALASSQGSHAMGFITDAEFLLLYEESKSDNLDFPYQEYQKFSLPNQNGAECTANLRVEKHHISRLEDALKIPAILKCDQGMDPEDVRPKLKEKQRKQKLQHDRKAKELPPLRDGEVVRVREGNKWKPARVTQVLPSLRSYMVETECGGYRRNRRHLLRTKESQIPEITPTLEVSIDEDLTNTEVEPASVIVAHENPDPVTPPTGMSMAITPRSGRTIREPQRFKDYVKY</sequence>
<dbReference type="AlphaFoldDB" id="A0A2B4RBM3"/>
<feature type="region of interest" description="Disordered" evidence="2">
    <location>
        <begin position="326"/>
        <end position="358"/>
    </location>
</feature>
<keyword evidence="1" id="KW-0511">Multifunctional enzyme</keyword>
<evidence type="ECO:0000256" key="2">
    <source>
        <dbReference type="SAM" id="MobiDB-lite"/>
    </source>
</evidence>
<organism evidence="5 6">
    <name type="scientific">Stylophora pistillata</name>
    <name type="common">Smooth cauliflower coral</name>
    <dbReference type="NCBI Taxonomy" id="50429"/>
    <lineage>
        <taxon>Eukaryota</taxon>
        <taxon>Metazoa</taxon>
        <taxon>Cnidaria</taxon>
        <taxon>Anthozoa</taxon>
        <taxon>Hexacorallia</taxon>
        <taxon>Scleractinia</taxon>
        <taxon>Astrocoeniina</taxon>
        <taxon>Pocilloporidae</taxon>
        <taxon>Stylophora</taxon>
    </lineage>
</organism>
<dbReference type="STRING" id="50429.A0A2B4RBM3"/>
<reference evidence="6" key="1">
    <citation type="journal article" date="2017" name="bioRxiv">
        <title>Comparative analysis of the genomes of Stylophora pistillata and Acropora digitifera provides evidence for extensive differences between species of corals.</title>
        <authorList>
            <person name="Voolstra C.R."/>
            <person name="Li Y."/>
            <person name="Liew Y.J."/>
            <person name="Baumgarten S."/>
            <person name="Zoccola D."/>
            <person name="Flot J.-F."/>
            <person name="Tambutte S."/>
            <person name="Allemand D."/>
            <person name="Aranda M."/>
        </authorList>
    </citation>
    <scope>NUCLEOTIDE SEQUENCE [LARGE SCALE GENOMIC DNA]</scope>
</reference>
<gene>
    <name evidence="5" type="primary">K02A2.6</name>
    <name evidence="5" type="ORF">AWC38_SpisGene21661</name>
</gene>
<dbReference type="InterPro" id="IPR000477">
    <property type="entry name" value="RT_dom"/>
</dbReference>